<name>A0AAD9NAE0_9ANNE</name>
<sequence>ISISVAVSVKPVRDQYPSMCCLRIFSKVPHISGQVSSMCIRQTGSHMLSTFRSRSYLTYSQSSRILLLSAEPVLSNYCSFKENTKTPCICQAGNPSDEPGLTSGPTSDHRLSVYSRRCPVLGWLDDSSSTSSGRDWWPVLDDERCAQIRRLIHPPARPAA</sequence>
<gene>
    <name evidence="1" type="ORF">LSH36_118g07061</name>
</gene>
<dbReference type="AlphaFoldDB" id="A0AAD9NAE0"/>
<dbReference type="Proteomes" id="UP001208570">
    <property type="component" value="Unassembled WGS sequence"/>
</dbReference>
<keyword evidence="2" id="KW-1185">Reference proteome</keyword>
<proteinExistence type="predicted"/>
<evidence type="ECO:0000313" key="1">
    <source>
        <dbReference type="EMBL" id="KAK2161363.1"/>
    </source>
</evidence>
<protein>
    <submittedName>
        <fullName evidence="1">Uncharacterized protein</fullName>
    </submittedName>
</protein>
<organism evidence="1 2">
    <name type="scientific">Paralvinella palmiformis</name>
    <dbReference type="NCBI Taxonomy" id="53620"/>
    <lineage>
        <taxon>Eukaryota</taxon>
        <taxon>Metazoa</taxon>
        <taxon>Spiralia</taxon>
        <taxon>Lophotrochozoa</taxon>
        <taxon>Annelida</taxon>
        <taxon>Polychaeta</taxon>
        <taxon>Sedentaria</taxon>
        <taxon>Canalipalpata</taxon>
        <taxon>Terebellida</taxon>
        <taxon>Terebelliformia</taxon>
        <taxon>Alvinellidae</taxon>
        <taxon>Paralvinella</taxon>
    </lineage>
</organism>
<accession>A0AAD9NAE0</accession>
<dbReference type="EMBL" id="JAODUP010000118">
    <property type="protein sequence ID" value="KAK2161363.1"/>
    <property type="molecule type" value="Genomic_DNA"/>
</dbReference>
<comment type="caution">
    <text evidence="1">The sequence shown here is derived from an EMBL/GenBank/DDBJ whole genome shotgun (WGS) entry which is preliminary data.</text>
</comment>
<evidence type="ECO:0000313" key="2">
    <source>
        <dbReference type="Proteomes" id="UP001208570"/>
    </source>
</evidence>
<feature type="non-terminal residue" evidence="1">
    <location>
        <position position="1"/>
    </location>
</feature>
<reference evidence="1" key="1">
    <citation type="journal article" date="2023" name="Mol. Biol. Evol.">
        <title>Third-Generation Sequencing Reveals the Adaptive Role of the Epigenome in Three Deep-Sea Polychaetes.</title>
        <authorList>
            <person name="Perez M."/>
            <person name="Aroh O."/>
            <person name="Sun Y."/>
            <person name="Lan Y."/>
            <person name="Juniper S.K."/>
            <person name="Young C.R."/>
            <person name="Angers B."/>
            <person name="Qian P.Y."/>
        </authorList>
    </citation>
    <scope>NUCLEOTIDE SEQUENCE</scope>
    <source>
        <strain evidence="1">P08H-3</strain>
    </source>
</reference>